<comment type="caution">
    <text evidence="2">The sequence shown here is derived from an EMBL/GenBank/DDBJ whole genome shotgun (WGS) entry which is preliminary data.</text>
</comment>
<gene>
    <name evidence="2" type="ORF">CRV06_06810</name>
</gene>
<keyword evidence="3" id="KW-1185">Reference proteome</keyword>
<dbReference type="Proteomes" id="UP000290191">
    <property type="component" value="Unassembled WGS sequence"/>
</dbReference>
<dbReference type="EMBL" id="PDKO01000004">
    <property type="protein sequence ID" value="RXJ63380.1"/>
    <property type="molecule type" value="Genomic_DNA"/>
</dbReference>
<keyword evidence="1" id="KW-0812">Transmembrane</keyword>
<evidence type="ECO:0000313" key="3">
    <source>
        <dbReference type="Proteomes" id="UP000290191"/>
    </source>
</evidence>
<feature type="transmembrane region" description="Helical" evidence="1">
    <location>
        <begin position="47"/>
        <end position="77"/>
    </location>
</feature>
<name>A0A4Q0Y050_9BACT</name>
<sequence length="122" mass="14098">MAENIYNRYKEFFKKENDLIKDRISWLLTTQAILFATFEYVDDDIKLQAVILSIGLVSSFSFFLCISAAIILYFIAYSNVPQAYRNIDYPETNNKKTILILGHIGPFLTTLALVIGWVYLIK</sequence>
<feature type="transmembrane region" description="Helical" evidence="1">
    <location>
        <begin position="24"/>
        <end position="41"/>
    </location>
</feature>
<organism evidence="2 3">
    <name type="scientific">Halarcobacter anaerophilus</name>
    <dbReference type="NCBI Taxonomy" id="877500"/>
    <lineage>
        <taxon>Bacteria</taxon>
        <taxon>Pseudomonadati</taxon>
        <taxon>Campylobacterota</taxon>
        <taxon>Epsilonproteobacteria</taxon>
        <taxon>Campylobacterales</taxon>
        <taxon>Arcobacteraceae</taxon>
        <taxon>Halarcobacter</taxon>
    </lineage>
</organism>
<accession>A0A4Q0Y050</accession>
<feature type="transmembrane region" description="Helical" evidence="1">
    <location>
        <begin position="98"/>
        <end position="120"/>
    </location>
</feature>
<evidence type="ECO:0000256" key="1">
    <source>
        <dbReference type="SAM" id="Phobius"/>
    </source>
</evidence>
<dbReference type="RefSeq" id="WP_129081878.1">
    <property type="nucleotide sequence ID" value="NZ_CP041070.1"/>
</dbReference>
<reference evidence="2 3" key="1">
    <citation type="submission" date="2017-10" db="EMBL/GenBank/DDBJ databases">
        <title>Genomics of the genus Arcobacter.</title>
        <authorList>
            <person name="Perez-Cataluna A."/>
            <person name="Figueras M.J."/>
        </authorList>
    </citation>
    <scope>NUCLEOTIDE SEQUENCE [LARGE SCALE GENOMIC DNA]</scope>
    <source>
        <strain evidence="2 3">DSM 24636</strain>
    </source>
</reference>
<keyword evidence="1" id="KW-1133">Transmembrane helix</keyword>
<proteinExistence type="predicted"/>
<protein>
    <recommendedName>
        <fullName evidence="4">DUF202 domain-containing protein</fullName>
    </recommendedName>
</protein>
<dbReference type="AlphaFoldDB" id="A0A4Q0Y050"/>
<keyword evidence="1" id="KW-0472">Membrane</keyword>
<evidence type="ECO:0008006" key="4">
    <source>
        <dbReference type="Google" id="ProtNLM"/>
    </source>
</evidence>
<evidence type="ECO:0000313" key="2">
    <source>
        <dbReference type="EMBL" id="RXJ63380.1"/>
    </source>
</evidence>